<reference evidence="1 2" key="1">
    <citation type="submission" date="2021-06" db="EMBL/GenBank/DDBJ databases">
        <authorList>
            <person name="Kallberg Y."/>
            <person name="Tangrot J."/>
            <person name="Rosling A."/>
        </authorList>
    </citation>
    <scope>NUCLEOTIDE SEQUENCE [LARGE SCALE GENOMIC DNA]</scope>
    <source>
        <strain evidence="1 2">120-4 pot B 10/14</strain>
    </source>
</reference>
<name>A0ABN7VLB7_GIGMA</name>
<organism evidence="1 2">
    <name type="scientific">Gigaspora margarita</name>
    <dbReference type="NCBI Taxonomy" id="4874"/>
    <lineage>
        <taxon>Eukaryota</taxon>
        <taxon>Fungi</taxon>
        <taxon>Fungi incertae sedis</taxon>
        <taxon>Mucoromycota</taxon>
        <taxon>Glomeromycotina</taxon>
        <taxon>Glomeromycetes</taxon>
        <taxon>Diversisporales</taxon>
        <taxon>Gigasporaceae</taxon>
        <taxon>Gigaspora</taxon>
    </lineage>
</organism>
<proteinExistence type="predicted"/>
<dbReference type="Proteomes" id="UP000789901">
    <property type="component" value="Unassembled WGS sequence"/>
</dbReference>
<keyword evidence="2" id="KW-1185">Reference proteome</keyword>
<accession>A0ABN7VLB7</accession>
<protein>
    <submittedName>
        <fullName evidence="1">46077_t:CDS:1</fullName>
    </submittedName>
</protein>
<feature type="non-terminal residue" evidence="1">
    <location>
        <position position="1"/>
    </location>
</feature>
<evidence type="ECO:0000313" key="1">
    <source>
        <dbReference type="EMBL" id="CAG8782936.1"/>
    </source>
</evidence>
<comment type="caution">
    <text evidence="1">The sequence shown here is derived from an EMBL/GenBank/DDBJ whole genome shotgun (WGS) entry which is preliminary data.</text>
</comment>
<dbReference type="EMBL" id="CAJVQB010017150">
    <property type="protein sequence ID" value="CAG8782936.1"/>
    <property type="molecule type" value="Genomic_DNA"/>
</dbReference>
<gene>
    <name evidence="1" type="ORF">GMARGA_LOCUS19993</name>
</gene>
<evidence type="ECO:0000313" key="2">
    <source>
        <dbReference type="Proteomes" id="UP000789901"/>
    </source>
</evidence>
<sequence length="227" mass="25371">HELELKLYLSSILEELVVEKNEKFNAIDMTIKNQKGTGSHSKWCKKCNTTNIDNKKRTCPNCNEKLDILAILQAESASELTQINTASQSKSLLRRTLFNMIGHADNESSGAGFLNSQDDNRTFKSLGGEHLLSEQLKNFSNLACERRIKLINETFKDSKSNSSPRPIPITAQEAAAAMDEKNMTKKELLAIINSLLNSINTSDCPSYRGLLQKTNAELLEILQRLNA</sequence>